<evidence type="ECO:0008006" key="4">
    <source>
        <dbReference type="Google" id="ProtNLM"/>
    </source>
</evidence>
<keyword evidence="3" id="KW-1185">Reference proteome</keyword>
<dbReference type="Pfam" id="PF03929">
    <property type="entry name" value="PepSY_TM"/>
    <property type="match status" value="1"/>
</dbReference>
<comment type="caution">
    <text evidence="2">The sequence shown here is derived from an EMBL/GenBank/DDBJ whole genome shotgun (WGS) entry which is preliminary data.</text>
</comment>
<organism evidence="2 3">
    <name type="scientific">Campylobacter insulaenigrae</name>
    <dbReference type="NCBI Taxonomy" id="260714"/>
    <lineage>
        <taxon>Bacteria</taxon>
        <taxon>Pseudomonadati</taxon>
        <taxon>Campylobacterota</taxon>
        <taxon>Epsilonproteobacteria</taxon>
        <taxon>Campylobacterales</taxon>
        <taxon>Campylobacteraceae</taxon>
        <taxon>Campylobacter</taxon>
    </lineage>
</organism>
<evidence type="ECO:0000256" key="1">
    <source>
        <dbReference type="SAM" id="Phobius"/>
    </source>
</evidence>
<keyword evidence="1" id="KW-0812">Transmembrane</keyword>
<dbReference type="InterPro" id="IPR005625">
    <property type="entry name" value="PepSY-ass_TM"/>
</dbReference>
<dbReference type="EMBL" id="VOAW01000009">
    <property type="protein sequence ID" value="TWO27247.1"/>
    <property type="molecule type" value="Genomic_DNA"/>
</dbReference>
<gene>
    <name evidence="2" type="ORF">ZA01_02780</name>
</gene>
<feature type="transmembrane region" description="Helical" evidence="1">
    <location>
        <begin position="12"/>
        <end position="35"/>
    </location>
</feature>
<reference evidence="2 3" key="1">
    <citation type="submission" date="2019-07" db="EMBL/GenBank/DDBJ databases">
        <title>Rapid identification of Enteric Bacteria from Whole Genome Sequences (WGS) using Average Nucleotide Identity (ANI).</title>
        <authorList>
            <person name="Lane C."/>
        </authorList>
    </citation>
    <scope>NUCLEOTIDE SEQUENCE [LARGE SCALE GENOMIC DNA]</scope>
    <source>
        <strain evidence="2 3">2011D-8905</strain>
    </source>
</reference>
<sequence length="185" mass="20902">MMNKNKFFRQVHIYISLFFLPLAFLYAITGFAYLVGFDGDSGAKIQSYKIQATIQKDDEAKFLITFLEQNHLKLPSSLKPKPNKKGNGIELGGINYTTSIIKIDENTYEIITKTRSLLGNMISLHKNKGMWYFSILGLAFASAMIMLYISGILITLVAIRKDRKKQIVALTLGFIITLIVAYFSV</sequence>
<feature type="transmembrane region" description="Helical" evidence="1">
    <location>
        <begin position="166"/>
        <end position="184"/>
    </location>
</feature>
<dbReference type="Proteomes" id="UP000321614">
    <property type="component" value="Unassembled WGS sequence"/>
</dbReference>
<accession>A0ABY3G7G2</accession>
<feature type="transmembrane region" description="Helical" evidence="1">
    <location>
        <begin position="131"/>
        <end position="159"/>
    </location>
</feature>
<evidence type="ECO:0000313" key="3">
    <source>
        <dbReference type="Proteomes" id="UP000321614"/>
    </source>
</evidence>
<proteinExistence type="predicted"/>
<dbReference type="RefSeq" id="WP_147500559.1">
    <property type="nucleotide sequence ID" value="NZ_JANPQO010000008.1"/>
</dbReference>
<keyword evidence="1" id="KW-0472">Membrane</keyword>
<evidence type="ECO:0000313" key="2">
    <source>
        <dbReference type="EMBL" id="TWO27247.1"/>
    </source>
</evidence>
<name>A0ABY3G7G2_9BACT</name>
<protein>
    <recommendedName>
        <fullName evidence="4">PepSY-associated TM helix domain membrane protein</fullName>
    </recommendedName>
</protein>
<keyword evidence="1" id="KW-1133">Transmembrane helix</keyword>